<keyword evidence="1" id="KW-0472">Membrane</keyword>
<gene>
    <name evidence="3" type="ORF">AZ78_1192</name>
</gene>
<evidence type="ECO:0000313" key="3">
    <source>
        <dbReference type="EMBL" id="KWS03644.1"/>
    </source>
</evidence>
<evidence type="ECO:0000259" key="2">
    <source>
        <dbReference type="Pfam" id="PF12158"/>
    </source>
</evidence>
<organism evidence="3 4">
    <name type="scientific">Lysobacter capsici AZ78</name>
    <dbReference type="NCBI Taxonomy" id="1444315"/>
    <lineage>
        <taxon>Bacteria</taxon>
        <taxon>Pseudomonadati</taxon>
        <taxon>Pseudomonadota</taxon>
        <taxon>Gammaproteobacteria</taxon>
        <taxon>Lysobacterales</taxon>
        <taxon>Lysobacteraceae</taxon>
        <taxon>Lysobacter</taxon>
    </lineage>
</organism>
<keyword evidence="1" id="KW-0812">Transmembrane</keyword>
<reference evidence="3 4" key="1">
    <citation type="journal article" date="2014" name="Genome Announc.">
        <title>Draft Genome Sequence of Lysobacter capsici AZ78, a Bacterium Antagonistic to Plant-Pathogenic Oomycetes.</title>
        <authorList>
            <person name="Puopolo G."/>
            <person name="Sonego P."/>
            <person name="Engelen K."/>
            <person name="Pertot I."/>
        </authorList>
    </citation>
    <scope>NUCLEOTIDE SEQUENCE [LARGE SCALE GENOMIC DNA]</scope>
    <source>
        <strain evidence="3 4">AZ78</strain>
    </source>
</reference>
<dbReference type="RefSeq" id="WP_051547834.1">
    <property type="nucleotide sequence ID" value="NZ_JAJA02000001.1"/>
</dbReference>
<keyword evidence="4" id="KW-1185">Reference proteome</keyword>
<protein>
    <recommendedName>
        <fullName evidence="2">DUF3592 domain-containing protein</fullName>
    </recommendedName>
</protein>
<feature type="transmembrane region" description="Helical" evidence="1">
    <location>
        <begin position="12"/>
        <end position="31"/>
    </location>
</feature>
<dbReference type="AlphaFoldDB" id="A0A108U6W2"/>
<evidence type="ECO:0000313" key="4">
    <source>
        <dbReference type="Proteomes" id="UP000023435"/>
    </source>
</evidence>
<dbReference type="EMBL" id="JAJA02000001">
    <property type="protein sequence ID" value="KWS03644.1"/>
    <property type="molecule type" value="Genomic_DNA"/>
</dbReference>
<dbReference type="Pfam" id="PF12158">
    <property type="entry name" value="DUF3592"/>
    <property type="match status" value="1"/>
</dbReference>
<feature type="transmembrane region" description="Helical" evidence="1">
    <location>
        <begin position="120"/>
        <end position="145"/>
    </location>
</feature>
<evidence type="ECO:0000256" key="1">
    <source>
        <dbReference type="SAM" id="Phobius"/>
    </source>
</evidence>
<keyword evidence="1" id="KW-1133">Transmembrane helix</keyword>
<sequence>MNLSLGRGMNWLWLFPAIGAAMLLGALAIAVTQQRFRTQALHAQGVVVEHSFSRSDSSDSGSGGTYCPIVHFTAADGRQIEFVGGVCSQPPAENVGETVAVLYRESDPHDARIDSFLTRWLAVMVVGGLGGVFLAIGLLAVVPGLRGRRIAAELRATGVAVQADVVEVARESSIKVNGRSPWRIHAQWRDPASGKIHLFRSDPLWFDPSDYVGEHVSVLIRPGRPKRYWLDTRFLPELA</sequence>
<dbReference type="OrthoDB" id="2242169at2"/>
<proteinExistence type="predicted"/>
<dbReference type="Proteomes" id="UP000023435">
    <property type="component" value="Unassembled WGS sequence"/>
</dbReference>
<comment type="caution">
    <text evidence="3">The sequence shown here is derived from an EMBL/GenBank/DDBJ whole genome shotgun (WGS) entry which is preliminary data.</text>
</comment>
<name>A0A108U6W2_9GAMM</name>
<accession>A0A108U6W2</accession>
<dbReference type="InterPro" id="IPR021994">
    <property type="entry name" value="DUF3592"/>
</dbReference>
<feature type="domain" description="DUF3592" evidence="2">
    <location>
        <begin position="43"/>
        <end position="116"/>
    </location>
</feature>